<dbReference type="PROSITE" id="PS50011">
    <property type="entry name" value="PROTEIN_KINASE_DOM"/>
    <property type="match status" value="1"/>
</dbReference>
<dbReference type="AlphaFoldDB" id="A0A0C9YSL8"/>
<proteinExistence type="predicted"/>
<sequence>MQRFHRELGVWKKLDHKNVLPLFGIAFGFGFYPAMVCPWAPNGPLSQYLQLRHSTLPVAEKFQILDDVASGLQYLHKNHVTHGDLTGNNILIFGDGRAVLADFGMSTALKELWGSTYFTESARGTLRWAAPELFQCNEDGTTGFAGPPCDVYSFGSIILQVISGKAPYSYLNSDTQVVGMVVRGIRPERPSKPRIEDEQWDIIQWCWAPDATQRPEIGEVADALNSIRLQNLTMVNDDPGIVNENSN</sequence>
<reference evidence="4" key="2">
    <citation type="submission" date="2015-01" db="EMBL/GenBank/DDBJ databases">
        <title>Evolutionary Origins and Diversification of the Mycorrhizal Mutualists.</title>
        <authorList>
            <consortium name="DOE Joint Genome Institute"/>
            <consortium name="Mycorrhizal Genomics Consortium"/>
            <person name="Kohler A."/>
            <person name="Kuo A."/>
            <person name="Nagy L.G."/>
            <person name="Floudas D."/>
            <person name="Copeland A."/>
            <person name="Barry K.W."/>
            <person name="Cichocki N."/>
            <person name="Veneault-Fourrey C."/>
            <person name="LaButti K."/>
            <person name="Lindquist E.A."/>
            <person name="Lipzen A."/>
            <person name="Lundell T."/>
            <person name="Morin E."/>
            <person name="Murat C."/>
            <person name="Riley R."/>
            <person name="Ohm R."/>
            <person name="Sun H."/>
            <person name="Tunlid A."/>
            <person name="Henrissat B."/>
            <person name="Grigoriev I.V."/>
            <person name="Hibbett D.S."/>
            <person name="Martin F."/>
        </authorList>
    </citation>
    <scope>NUCLEOTIDE SEQUENCE [LARGE SCALE GENOMIC DNA]</scope>
    <source>
        <strain evidence="4">441</strain>
    </source>
</reference>
<feature type="domain" description="Protein kinase" evidence="2">
    <location>
        <begin position="1"/>
        <end position="229"/>
    </location>
</feature>
<dbReference type="STRING" id="765257.A0A0C9YSL8"/>
<reference evidence="3 4" key="1">
    <citation type="submission" date="2014-04" db="EMBL/GenBank/DDBJ databases">
        <authorList>
            <consortium name="DOE Joint Genome Institute"/>
            <person name="Kuo A."/>
            <person name="Kohler A."/>
            <person name="Costa M.D."/>
            <person name="Nagy L.G."/>
            <person name="Floudas D."/>
            <person name="Copeland A."/>
            <person name="Barry K.W."/>
            <person name="Cichocki N."/>
            <person name="Veneault-Fourrey C."/>
            <person name="LaButti K."/>
            <person name="Lindquist E.A."/>
            <person name="Lipzen A."/>
            <person name="Lundell T."/>
            <person name="Morin E."/>
            <person name="Murat C."/>
            <person name="Sun H."/>
            <person name="Tunlid A."/>
            <person name="Henrissat B."/>
            <person name="Grigoriev I.V."/>
            <person name="Hibbett D.S."/>
            <person name="Martin F."/>
            <person name="Nordberg H.P."/>
            <person name="Cantor M.N."/>
            <person name="Hua S.X."/>
        </authorList>
    </citation>
    <scope>NUCLEOTIDE SEQUENCE [LARGE SCALE GENOMIC DNA]</scope>
    <source>
        <strain evidence="3 4">441</strain>
    </source>
</reference>
<evidence type="ECO:0000256" key="1">
    <source>
        <dbReference type="SAM" id="Phobius"/>
    </source>
</evidence>
<dbReference type="Proteomes" id="UP000054018">
    <property type="component" value="Unassembled WGS sequence"/>
</dbReference>
<evidence type="ECO:0000313" key="3">
    <source>
        <dbReference type="EMBL" id="KIK19691.1"/>
    </source>
</evidence>
<dbReference type="InterPro" id="IPR051681">
    <property type="entry name" value="Ser/Thr_Kinases-Pseudokinases"/>
</dbReference>
<dbReference type="HOGENOM" id="CLU_000288_7_18_1"/>
<dbReference type="PIRSF" id="PIRSF000654">
    <property type="entry name" value="Integrin-linked_kinase"/>
    <property type="match status" value="1"/>
</dbReference>
<accession>A0A0C9YSL8</accession>
<dbReference type="SUPFAM" id="SSF56112">
    <property type="entry name" value="Protein kinase-like (PK-like)"/>
    <property type="match status" value="1"/>
</dbReference>
<dbReference type="InterPro" id="IPR001245">
    <property type="entry name" value="Ser-Thr/Tyr_kinase_cat_dom"/>
</dbReference>
<feature type="transmembrane region" description="Helical" evidence="1">
    <location>
        <begin position="20"/>
        <end position="41"/>
    </location>
</feature>
<dbReference type="InterPro" id="IPR008266">
    <property type="entry name" value="Tyr_kinase_AS"/>
</dbReference>
<keyword evidence="4" id="KW-1185">Reference proteome</keyword>
<protein>
    <recommendedName>
        <fullName evidence="2">Protein kinase domain-containing protein</fullName>
    </recommendedName>
</protein>
<name>A0A0C9YSL8_9AGAM</name>
<keyword evidence="1" id="KW-0472">Membrane</keyword>
<keyword evidence="1" id="KW-0812">Transmembrane</keyword>
<evidence type="ECO:0000313" key="4">
    <source>
        <dbReference type="Proteomes" id="UP000054018"/>
    </source>
</evidence>
<dbReference type="GO" id="GO:0005524">
    <property type="term" value="F:ATP binding"/>
    <property type="evidence" value="ECO:0007669"/>
    <property type="project" value="InterPro"/>
</dbReference>
<dbReference type="PANTHER" id="PTHR44329:SF214">
    <property type="entry name" value="PROTEIN KINASE DOMAIN-CONTAINING PROTEIN"/>
    <property type="match status" value="1"/>
</dbReference>
<dbReference type="PANTHER" id="PTHR44329">
    <property type="entry name" value="SERINE/THREONINE-PROTEIN KINASE TNNI3K-RELATED"/>
    <property type="match status" value="1"/>
</dbReference>
<dbReference type="GO" id="GO:0004674">
    <property type="term" value="F:protein serine/threonine kinase activity"/>
    <property type="evidence" value="ECO:0007669"/>
    <property type="project" value="TreeGrafter"/>
</dbReference>
<dbReference type="Pfam" id="PF07714">
    <property type="entry name" value="PK_Tyr_Ser-Thr"/>
    <property type="match status" value="1"/>
</dbReference>
<dbReference type="InterPro" id="IPR011009">
    <property type="entry name" value="Kinase-like_dom_sf"/>
</dbReference>
<gene>
    <name evidence="3" type="ORF">PISMIDRAFT_30210</name>
</gene>
<keyword evidence="1" id="KW-1133">Transmembrane helix</keyword>
<dbReference type="OrthoDB" id="346907at2759"/>
<dbReference type="InterPro" id="IPR000719">
    <property type="entry name" value="Prot_kinase_dom"/>
</dbReference>
<dbReference type="EMBL" id="KN833780">
    <property type="protein sequence ID" value="KIK19691.1"/>
    <property type="molecule type" value="Genomic_DNA"/>
</dbReference>
<dbReference type="PROSITE" id="PS00109">
    <property type="entry name" value="PROTEIN_KINASE_TYR"/>
    <property type="match status" value="1"/>
</dbReference>
<dbReference type="Gene3D" id="1.10.510.10">
    <property type="entry name" value="Transferase(Phosphotransferase) domain 1"/>
    <property type="match status" value="1"/>
</dbReference>
<organism evidence="3 4">
    <name type="scientific">Pisolithus microcarpus 441</name>
    <dbReference type="NCBI Taxonomy" id="765257"/>
    <lineage>
        <taxon>Eukaryota</taxon>
        <taxon>Fungi</taxon>
        <taxon>Dikarya</taxon>
        <taxon>Basidiomycota</taxon>
        <taxon>Agaricomycotina</taxon>
        <taxon>Agaricomycetes</taxon>
        <taxon>Agaricomycetidae</taxon>
        <taxon>Boletales</taxon>
        <taxon>Sclerodermatineae</taxon>
        <taxon>Pisolithaceae</taxon>
        <taxon>Pisolithus</taxon>
    </lineage>
</organism>
<evidence type="ECO:0000259" key="2">
    <source>
        <dbReference type="PROSITE" id="PS50011"/>
    </source>
</evidence>